<evidence type="ECO:0000313" key="2">
    <source>
        <dbReference type="EMBL" id="ALF47500.1"/>
    </source>
</evidence>
<feature type="coiled-coil region" evidence="1">
    <location>
        <begin position="29"/>
        <end position="88"/>
    </location>
</feature>
<dbReference type="EMBL" id="CP012541">
    <property type="protein sequence ID" value="ALF47500.1"/>
    <property type="molecule type" value="Genomic_DNA"/>
</dbReference>
<protein>
    <submittedName>
        <fullName evidence="2">Uncharacterized protein</fullName>
    </submittedName>
</protein>
<dbReference type="KEGG" id="ccoc:CCON33237_0814"/>
<sequence>MNIASLKYNFINLKDLENPTDMLHAFKDKQDLEINNEQISNLKESIKASKVINITDSEIKEQNRHKILQKVEEILNNYSKNLIHSNNKIYSDELSRGYHFSENSYFKNIKASDSSSMLSTLKSGYLENTKFKNLNDYAYSNTLKTKYGEVEVFLDIYGDNDKLGTTKLENNSYLFSFDSNSDGVLDQKDILFDKLKVRGYDKDGNEKIANLSDVMPRVDLRQFISTNVINHNQIKREELNRKATITNNPDLYVDTKDIDYRHSYYASDPNTLFAAENRYEKIEKNDINNFFKKYAQNDGWVDLRHNNIFGKDSSFKNFAYLKVGFDDTARLSEFNPIIEPSKDYKKDENFSYTKFQKDSFMKFYKDYNAEFDAYNKMIENLGNNLKKFEENADAYISKLEKTKSAKMIAMENEFKQATGLEFSVSNLKKVKKAFITNEATAAASLQDSDSVIAMKLNKDGTIRLKFDSGREIDVKELYNDTGKLNTSSELKTSINLEAKDMNNVQLNSLDFKDIGFMQGDKIVSLKDAGAIAIANLSNKFESKFLISLNNGKSISTREIYNISYLENDLKSKEKIDERDKFYKKVDIKA</sequence>
<proteinExistence type="predicted"/>
<dbReference type="RefSeq" id="WP_054196514.1">
    <property type="nucleotide sequence ID" value="NZ_CABMKQ010000005.1"/>
</dbReference>
<reference evidence="3" key="1">
    <citation type="submission" date="2015-08" db="EMBL/GenBank/DDBJ databases">
        <title>Comparative genomics of the Campylobacter concisus group.</title>
        <authorList>
            <person name="Miller W.G."/>
            <person name="Yee E."/>
            <person name="Chapman M.H."/>
            <person name="Huynh S."/>
            <person name="Bono J.L."/>
            <person name="On S.L.W."/>
            <person name="St Leger J."/>
            <person name="Foster G."/>
            <person name="Parker C.T."/>
        </authorList>
    </citation>
    <scope>NUCLEOTIDE SEQUENCE [LARGE SCALE GENOMIC DNA]</scope>
    <source>
        <strain evidence="3">ATCC 33237</strain>
    </source>
</reference>
<gene>
    <name evidence="2" type="ORF">CCON33237_0814</name>
</gene>
<name>A0A0M5MEC1_9BACT</name>
<feature type="coiled-coil region" evidence="1">
    <location>
        <begin position="364"/>
        <end position="405"/>
    </location>
</feature>
<keyword evidence="1" id="KW-0175">Coiled coil</keyword>
<dbReference type="PATRIC" id="fig|199.248.peg.846"/>
<organism evidence="2 3">
    <name type="scientific">Campylobacter concisus</name>
    <dbReference type="NCBI Taxonomy" id="199"/>
    <lineage>
        <taxon>Bacteria</taxon>
        <taxon>Pseudomonadati</taxon>
        <taxon>Campylobacterota</taxon>
        <taxon>Epsilonproteobacteria</taxon>
        <taxon>Campylobacterales</taxon>
        <taxon>Campylobacteraceae</taxon>
        <taxon>Campylobacter</taxon>
    </lineage>
</organism>
<accession>A0A0M5MEC1</accession>
<dbReference type="AlphaFoldDB" id="A0A0M5MEC1"/>
<dbReference type="GeneID" id="28662489"/>
<evidence type="ECO:0000313" key="3">
    <source>
        <dbReference type="Proteomes" id="UP000066049"/>
    </source>
</evidence>
<evidence type="ECO:0000256" key="1">
    <source>
        <dbReference type="SAM" id="Coils"/>
    </source>
</evidence>
<dbReference type="Proteomes" id="UP000066049">
    <property type="component" value="Chromosome"/>
</dbReference>